<name>A0ABP5AER8_9ACTN</name>
<keyword evidence="2" id="KW-0812">Transmembrane</keyword>
<accession>A0ABP5AER8</accession>
<evidence type="ECO:0000313" key="5">
    <source>
        <dbReference type="Proteomes" id="UP001501612"/>
    </source>
</evidence>
<feature type="region of interest" description="Disordered" evidence="1">
    <location>
        <begin position="282"/>
        <end position="303"/>
    </location>
</feature>
<dbReference type="InterPro" id="IPR002881">
    <property type="entry name" value="DUF58"/>
</dbReference>
<dbReference type="Proteomes" id="UP001501612">
    <property type="component" value="Unassembled WGS sequence"/>
</dbReference>
<sequence length="434" mass="45694">MREALRGLTVRGRAFVAAGATAVLCAVVLGQPALTRVGVLVAVLPLLAALVVGRGRYRLTLERTVTPATVTVGESARVDLVLTNAGRTPTGVMLMEDQVPHALGSRPRFLLEGIGHGWRRHVTYPLRPGVRGRYAVGPMDVRVGDPFGLVEIGRSFRSAATLTVVPPVVPLPPVPLGGATSGSGEDRPRPSASGSAEDVTVRDYRRGDDLRRVHWRSSARTGELMVRREEQPWQPRASVVVDNRLRAHRGQGAASSLEVAVAAAASVVAHLTRRGYTVRLVSADGPLGPDAPASSPGRDRGADPTAALEALAVLVPTQRPRLDESWLTDTTRGGIVVAVLAGTEITDAPALRRLRHHAGTALALPVDLAPWGDAPTRTTPTRALLATQGWRWAELTPSEPLARTWARLGRPGGALADRPLAGATAPGPGPGAGR</sequence>
<dbReference type="RefSeq" id="WP_344005049.1">
    <property type="nucleotide sequence ID" value="NZ_BAAAMY010000002.1"/>
</dbReference>
<feature type="region of interest" description="Disordered" evidence="1">
    <location>
        <begin position="413"/>
        <end position="434"/>
    </location>
</feature>
<feature type="region of interest" description="Disordered" evidence="1">
    <location>
        <begin position="170"/>
        <end position="203"/>
    </location>
</feature>
<proteinExistence type="predicted"/>
<dbReference type="Pfam" id="PF01882">
    <property type="entry name" value="DUF58"/>
    <property type="match status" value="1"/>
</dbReference>
<feature type="transmembrane region" description="Helical" evidence="2">
    <location>
        <begin position="12"/>
        <end position="30"/>
    </location>
</feature>
<evidence type="ECO:0000256" key="2">
    <source>
        <dbReference type="SAM" id="Phobius"/>
    </source>
</evidence>
<dbReference type="EMBL" id="BAAAMY010000002">
    <property type="protein sequence ID" value="GAA1912006.1"/>
    <property type="molecule type" value="Genomic_DNA"/>
</dbReference>
<protein>
    <submittedName>
        <fullName evidence="4">DUF58 domain-containing protein</fullName>
    </submittedName>
</protein>
<keyword evidence="2" id="KW-0472">Membrane</keyword>
<keyword evidence="5" id="KW-1185">Reference proteome</keyword>
<dbReference type="PANTHER" id="PTHR34351">
    <property type="entry name" value="SLR1927 PROTEIN-RELATED"/>
    <property type="match status" value="1"/>
</dbReference>
<organism evidence="4 5">
    <name type="scientific">Nocardioides lentus</name>
    <dbReference type="NCBI Taxonomy" id="338077"/>
    <lineage>
        <taxon>Bacteria</taxon>
        <taxon>Bacillati</taxon>
        <taxon>Actinomycetota</taxon>
        <taxon>Actinomycetes</taxon>
        <taxon>Propionibacteriales</taxon>
        <taxon>Nocardioidaceae</taxon>
        <taxon>Nocardioides</taxon>
    </lineage>
</organism>
<dbReference type="PANTHER" id="PTHR34351:SF1">
    <property type="entry name" value="SLR1927 PROTEIN"/>
    <property type="match status" value="1"/>
</dbReference>
<gene>
    <name evidence="4" type="ORF">GCM10009737_11890</name>
</gene>
<feature type="domain" description="DUF58" evidence="3">
    <location>
        <begin position="201"/>
        <end position="282"/>
    </location>
</feature>
<evidence type="ECO:0000313" key="4">
    <source>
        <dbReference type="EMBL" id="GAA1912006.1"/>
    </source>
</evidence>
<evidence type="ECO:0000259" key="3">
    <source>
        <dbReference type="Pfam" id="PF01882"/>
    </source>
</evidence>
<comment type="caution">
    <text evidence="4">The sequence shown here is derived from an EMBL/GenBank/DDBJ whole genome shotgun (WGS) entry which is preliminary data.</text>
</comment>
<keyword evidence="2" id="KW-1133">Transmembrane helix</keyword>
<reference evidence="5" key="1">
    <citation type="journal article" date="2019" name="Int. J. Syst. Evol. Microbiol.">
        <title>The Global Catalogue of Microorganisms (GCM) 10K type strain sequencing project: providing services to taxonomists for standard genome sequencing and annotation.</title>
        <authorList>
            <consortium name="The Broad Institute Genomics Platform"/>
            <consortium name="The Broad Institute Genome Sequencing Center for Infectious Disease"/>
            <person name="Wu L."/>
            <person name="Ma J."/>
        </authorList>
    </citation>
    <scope>NUCLEOTIDE SEQUENCE [LARGE SCALE GENOMIC DNA]</scope>
    <source>
        <strain evidence="5">JCM 14046</strain>
    </source>
</reference>
<evidence type="ECO:0000256" key="1">
    <source>
        <dbReference type="SAM" id="MobiDB-lite"/>
    </source>
</evidence>